<dbReference type="RefSeq" id="WP_165023723.1">
    <property type="nucleotide sequence ID" value="NZ_JAAKZF010000003.1"/>
</dbReference>
<reference evidence="1 2" key="1">
    <citation type="submission" date="2020-02" db="EMBL/GenBank/DDBJ databases">
        <title>Genome sequence of strain CCNWXJ40-4.</title>
        <authorList>
            <person name="Gao J."/>
            <person name="Sun J."/>
        </authorList>
    </citation>
    <scope>NUCLEOTIDE SEQUENCE [LARGE SCALE GENOMIC DNA]</scope>
    <source>
        <strain evidence="1 2">CCNWXJ 40-4</strain>
    </source>
</reference>
<dbReference type="AlphaFoldDB" id="A0A6G4W7P3"/>
<dbReference type="Proteomes" id="UP001642900">
    <property type="component" value="Unassembled WGS sequence"/>
</dbReference>
<accession>A0A6G4W7P3</accession>
<dbReference type="EMBL" id="JAAKZF010000003">
    <property type="protein sequence ID" value="NGO50348.1"/>
    <property type="molecule type" value="Genomic_DNA"/>
</dbReference>
<evidence type="ECO:0000313" key="2">
    <source>
        <dbReference type="Proteomes" id="UP001642900"/>
    </source>
</evidence>
<proteinExistence type="predicted"/>
<evidence type="ECO:0000313" key="1">
    <source>
        <dbReference type="EMBL" id="NGO50348.1"/>
    </source>
</evidence>
<protein>
    <submittedName>
        <fullName evidence="1">Uncharacterized protein</fullName>
    </submittedName>
</protein>
<keyword evidence="2" id="KW-1185">Reference proteome</keyword>
<comment type="caution">
    <text evidence="1">The sequence shown here is derived from an EMBL/GenBank/DDBJ whole genome shotgun (WGS) entry which is preliminary data.</text>
</comment>
<gene>
    <name evidence="1" type="ORF">G6N73_03995</name>
</gene>
<organism evidence="1 2">
    <name type="scientific">Allomesorhizobium camelthorni</name>
    <dbReference type="NCBI Taxonomy" id="475069"/>
    <lineage>
        <taxon>Bacteria</taxon>
        <taxon>Pseudomonadati</taxon>
        <taxon>Pseudomonadota</taxon>
        <taxon>Alphaproteobacteria</taxon>
        <taxon>Hyphomicrobiales</taxon>
        <taxon>Phyllobacteriaceae</taxon>
        <taxon>Allomesorhizobium</taxon>
    </lineage>
</organism>
<name>A0A6G4W7P3_9HYPH</name>
<sequence length="93" mass="10759">MKPETGKGYVITKRQASEKPEEMFLHRNMTYAALRHAGIVHKFLVSLVAYTLRCFINFNFSGRVKESGSQMISAHTKQIFTKKNEAIFRKHLI</sequence>